<reference evidence="1 2" key="2">
    <citation type="journal article" date="2016" name="Sci. Rep.">
        <title>Bacteriophage application to control the contaminated water with Shigella.</title>
        <authorList>
            <person name="Jun J.W."/>
            <person name="Giri S.S."/>
            <person name="Kim H.J."/>
            <person name="Yun S.K."/>
            <person name="Chi C."/>
            <person name="Chai J.Y."/>
            <person name="Lee B.C."/>
            <person name="Park S.C."/>
        </authorList>
    </citation>
    <scope>NUCLEOTIDE SEQUENCE [LARGE SCALE GENOMIC DNA]</scope>
</reference>
<gene>
    <name evidence="1" type="ORF">pSs1_00241</name>
</gene>
<sequence>MSNKLKVKDVPNAMALFICRQMHQGPMTPKQYLKGERSLGFTRKAKQMVKLGYKPNFAKYPSTYSWMN</sequence>
<organism evidence="1 2">
    <name type="scientific">Shigella phage pSs-1</name>
    <dbReference type="NCBI Taxonomy" id="1551641"/>
    <lineage>
        <taxon>Viruses</taxon>
        <taxon>Duplodnaviria</taxon>
        <taxon>Heunggongvirae</taxon>
        <taxon>Uroviricota</taxon>
        <taxon>Caudoviricetes</taxon>
        <taxon>Pantevenvirales</taxon>
        <taxon>Straboviridae</taxon>
        <taxon>Tevenvirinae</taxon>
        <taxon>Tequatrovirus</taxon>
        <taxon>Tequatrovirus pss1</taxon>
    </lineage>
</organism>
<dbReference type="GeneID" id="22475315"/>
<proteinExistence type="predicted"/>
<reference evidence="2" key="1">
    <citation type="submission" date="2014-09" db="EMBL/GenBank/DDBJ databases">
        <title>Characterization and complete genome sequence of the Shigella sonnei bacteriophage pSs-1.</title>
        <authorList>
            <person name="Jun J.W."/>
            <person name="Park S.C."/>
        </authorList>
    </citation>
    <scope>NUCLEOTIDE SEQUENCE [LARGE SCALE GENOMIC DNA]</scope>
</reference>
<protein>
    <submittedName>
        <fullName evidence="1">Uncharacterized protein</fullName>
    </submittedName>
</protein>
<dbReference type="RefSeq" id="YP_009111049.1">
    <property type="nucleotide sequence ID" value="NC_025829.1"/>
</dbReference>
<evidence type="ECO:0000313" key="2">
    <source>
        <dbReference type="Proteomes" id="UP000029884"/>
    </source>
</evidence>
<dbReference type="Proteomes" id="UP000029884">
    <property type="component" value="Segment"/>
</dbReference>
<accession>A0A097BX79</accession>
<keyword evidence="2" id="KW-1185">Reference proteome</keyword>
<dbReference type="EMBL" id="KM501444">
    <property type="protein sequence ID" value="AIS73551.1"/>
    <property type="molecule type" value="Genomic_DNA"/>
</dbReference>
<dbReference type="KEGG" id="vg:22475315"/>
<evidence type="ECO:0000313" key="1">
    <source>
        <dbReference type="EMBL" id="AIS73551.1"/>
    </source>
</evidence>
<name>A0A097BX79_9CAUD</name>